<keyword evidence="1" id="KW-0472">Membrane</keyword>
<comment type="caution">
    <text evidence="2">The sequence shown here is derived from an EMBL/GenBank/DDBJ whole genome shotgun (WGS) entry which is preliminary data.</text>
</comment>
<protein>
    <submittedName>
        <fullName evidence="2">AbgT family transporter</fullName>
    </submittedName>
</protein>
<name>A0ABR8Y757_9BACT</name>
<feature type="transmembrane region" description="Helical" evidence="1">
    <location>
        <begin position="141"/>
        <end position="161"/>
    </location>
</feature>
<gene>
    <name evidence="2" type="ORF">H9625_06030</name>
</gene>
<dbReference type="PANTHER" id="PTHR30282:SF0">
    <property type="entry name" value="P-AMINOBENZOYL-GLUTAMATE TRANSPORT PROTEIN"/>
    <property type="match status" value="1"/>
</dbReference>
<sequence length="240" mass="26598">MTNRYFLHPATVFFLLTLLAAFLSWVGSIYGWEGIQSLLSAEGFRWQLRNSVPGFLHAPLLGHLLVLAFGAGLWMHSGLGALGLRLLQKRGKCTRKEKRALGWSIVAGVICLFIGIVLAWGPWGVVRSITGGLRNSPLAEGFTSLLSVMVGMIAMVYGFAIDMYRTDRDLVRGLSYGFVYFSGYFITLFFVVQFFASLHYTGLDALLGISPVAFRICYTVCALGMLFFSGNKPARDRDNR</sequence>
<dbReference type="Pfam" id="PF03806">
    <property type="entry name" value="ABG_transport"/>
    <property type="match status" value="1"/>
</dbReference>
<dbReference type="RefSeq" id="WP_191763445.1">
    <property type="nucleotide sequence ID" value="NZ_JACSPP010000013.1"/>
</dbReference>
<organism evidence="2 3">
    <name type="scientific">Phocaeicola intestinalis</name>
    <dbReference type="NCBI Taxonomy" id="2762212"/>
    <lineage>
        <taxon>Bacteria</taxon>
        <taxon>Pseudomonadati</taxon>
        <taxon>Bacteroidota</taxon>
        <taxon>Bacteroidia</taxon>
        <taxon>Bacteroidales</taxon>
        <taxon>Bacteroidaceae</taxon>
        <taxon>Phocaeicola</taxon>
    </lineage>
</organism>
<feature type="transmembrane region" description="Helical" evidence="1">
    <location>
        <begin position="55"/>
        <end position="79"/>
    </location>
</feature>
<dbReference type="EMBL" id="JACSPP010000013">
    <property type="protein sequence ID" value="MBD8040009.1"/>
    <property type="molecule type" value="Genomic_DNA"/>
</dbReference>
<evidence type="ECO:0000313" key="3">
    <source>
        <dbReference type="Proteomes" id="UP000620874"/>
    </source>
</evidence>
<evidence type="ECO:0000256" key="1">
    <source>
        <dbReference type="SAM" id="Phobius"/>
    </source>
</evidence>
<accession>A0ABR8Y757</accession>
<dbReference type="InterPro" id="IPR004697">
    <property type="entry name" value="AbgT"/>
</dbReference>
<feature type="transmembrane region" description="Helical" evidence="1">
    <location>
        <begin position="173"/>
        <end position="196"/>
    </location>
</feature>
<dbReference type="PANTHER" id="PTHR30282">
    <property type="entry name" value="P-AMINOBENZOYL GLUTAMATE TRANSPORTER"/>
    <property type="match status" value="1"/>
</dbReference>
<feature type="transmembrane region" description="Helical" evidence="1">
    <location>
        <begin position="100"/>
        <end position="121"/>
    </location>
</feature>
<keyword evidence="1" id="KW-1133">Transmembrane helix</keyword>
<keyword evidence="3" id="KW-1185">Reference proteome</keyword>
<proteinExistence type="predicted"/>
<keyword evidence="1" id="KW-0812">Transmembrane</keyword>
<evidence type="ECO:0000313" key="2">
    <source>
        <dbReference type="EMBL" id="MBD8040009.1"/>
    </source>
</evidence>
<dbReference type="Proteomes" id="UP000620874">
    <property type="component" value="Unassembled WGS sequence"/>
</dbReference>
<feature type="transmembrane region" description="Helical" evidence="1">
    <location>
        <begin position="208"/>
        <end position="228"/>
    </location>
</feature>
<reference evidence="2 3" key="1">
    <citation type="submission" date="2020-08" db="EMBL/GenBank/DDBJ databases">
        <title>A Genomic Blueprint of the Chicken Gut Microbiome.</title>
        <authorList>
            <person name="Gilroy R."/>
            <person name="Ravi A."/>
            <person name="Getino M."/>
            <person name="Pursley I."/>
            <person name="Horton D.L."/>
            <person name="Alikhan N.-F."/>
            <person name="Baker D."/>
            <person name="Gharbi K."/>
            <person name="Hall N."/>
            <person name="Watson M."/>
            <person name="Adriaenssens E.M."/>
            <person name="Foster-Nyarko E."/>
            <person name="Jarju S."/>
            <person name="Secka A."/>
            <person name="Antonio M."/>
            <person name="Oren A."/>
            <person name="Chaudhuri R."/>
            <person name="La Ragione R.M."/>
            <person name="Hildebrand F."/>
            <person name="Pallen M.J."/>
        </authorList>
    </citation>
    <scope>NUCLEOTIDE SEQUENCE [LARGE SCALE GENOMIC DNA]</scope>
    <source>
        <strain evidence="2 3">Sa1CVN1</strain>
    </source>
</reference>